<gene>
    <name evidence="2" type="ORF">GCM10011363_33630</name>
</gene>
<evidence type="ECO:0000313" key="2">
    <source>
        <dbReference type="EMBL" id="GGC14374.1"/>
    </source>
</evidence>
<protein>
    <submittedName>
        <fullName evidence="2">Uncharacterized protein</fullName>
    </submittedName>
</protein>
<sequence>MSQNFRAGGETNLDSGKIETKDAKLKSKDCPRASKVSETVFSAANDALLGSVKAPRYDGRVLTTFLQGPMTGDSSDETAPPLTCDTRSATGLAEPVANRFLGYGCHGTMAHETRRNCSRGPGLQALDLSGTDTAAGAMIP</sequence>
<feature type="compositionally biased region" description="Basic and acidic residues" evidence="1">
    <location>
        <begin position="16"/>
        <end position="32"/>
    </location>
</feature>
<name>A0ABQ1KXR8_9RHOB</name>
<proteinExistence type="predicted"/>
<feature type="region of interest" description="Disordered" evidence="1">
    <location>
        <begin position="1"/>
        <end position="33"/>
    </location>
</feature>
<dbReference type="Proteomes" id="UP000645462">
    <property type="component" value="Unassembled WGS sequence"/>
</dbReference>
<reference evidence="3" key="1">
    <citation type="journal article" date="2019" name="Int. J. Syst. Evol. Microbiol.">
        <title>The Global Catalogue of Microorganisms (GCM) 10K type strain sequencing project: providing services to taxonomists for standard genome sequencing and annotation.</title>
        <authorList>
            <consortium name="The Broad Institute Genomics Platform"/>
            <consortium name="The Broad Institute Genome Sequencing Center for Infectious Disease"/>
            <person name="Wu L."/>
            <person name="Ma J."/>
        </authorList>
    </citation>
    <scope>NUCLEOTIDE SEQUENCE [LARGE SCALE GENOMIC DNA]</scope>
    <source>
        <strain evidence="3">CGMCC 1.12478</strain>
    </source>
</reference>
<keyword evidence="3" id="KW-1185">Reference proteome</keyword>
<dbReference type="EMBL" id="BMFC01000010">
    <property type="protein sequence ID" value="GGC14374.1"/>
    <property type="molecule type" value="Genomic_DNA"/>
</dbReference>
<comment type="caution">
    <text evidence="2">The sequence shown here is derived from an EMBL/GenBank/DDBJ whole genome shotgun (WGS) entry which is preliminary data.</text>
</comment>
<evidence type="ECO:0000256" key="1">
    <source>
        <dbReference type="SAM" id="MobiDB-lite"/>
    </source>
</evidence>
<organism evidence="2 3">
    <name type="scientific">Marivita lacus</name>
    <dbReference type="NCBI Taxonomy" id="1323742"/>
    <lineage>
        <taxon>Bacteria</taxon>
        <taxon>Pseudomonadati</taxon>
        <taxon>Pseudomonadota</taxon>
        <taxon>Alphaproteobacteria</taxon>
        <taxon>Rhodobacterales</taxon>
        <taxon>Roseobacteraceae</taxon>
        <taxon>Marivita</taxon>
    </lineage>
</organism>
<evidence type="ECO:0000313" key="3">
    <source>
        <dbReference type="Proteomes" id="UP000645462"/>
    </source>
</evidence>
<accession>A0ABQ1KXR8</accession>